<proteinExistence type="predicted"/>
<feature type="signal peptide" evidence="2">
    <location>
        <begin position="1"/>
        <end position="20"/>
    </location>
</feature>
<protein>
    <recommendedName>
        <fullName evidence="5">VWFC domain-containing protein</fullName>
    </recommendedName>
</protein>
<comment type="caution">
    <text evidence="3">The sequence shown here is derived from an EMBL/GenBank/DDBJ whole genome shotgun (WGS) entry which is preliminary data.</text>
</comment>
<gene>
    <name evidence="3" type="ORF">ILUMI_02989</name>
</gene>
<name>A0A8K0DHC0_IGNLU</name>
<evidence type="ECO:0008006" key="5">
    <source>
        <dbReference type="Google" id="ProtNLM"/>
    </source>
</evidence>
<sequence length="261" mass="29531">MLKCVSLIIFVCSILDVTKSRYTRRYSWPEKKFRCTNNQLYKENFCNYCTCRNNELISCTLMLCTGEKYYLAKNCRIGTKTTQDCNGCECVEGIGTICTVKECLPKGDEHPCRCKPCMPCKCPCDFVEPETTESSNPACTYPPGDFDYYGDKKDDDHRPDSPDDYDQRPSSPDDYDQRPGSPDDYDQPPSSPDDYDQRPGSSDDYDVGNDDQRSWPISCPLCPACAPCDCSHCKGTPDSGDDSNPGCTYPPEIYDYYDDKN</sequence>
<accession>A0A8K0DHC0</accession>
<organism evidence="3 4">
    <name type="scientific">Ignelater luminosus</name>
    <name type="common">Cucubano</name>
    <name type="synonym">Pyrophorus luminosus</name>
    <dbReference type="NCBI Taxonomy" id="2038154"/>
    <lineage>
        <taxon>Eukaryota</taxon>
        <taxon>Metazoa</taxon>
        <taxon>Ecdysozoa</taxon>
        <taxon>Arthropoda</taxon>
        <taxon>Hexapoda</taxon>
        <taxon>Insecta</taxon>
        <taxon>Pterygota</taxon>
        <taxon>Neoptera</taxon>
        <taxon>Endopterygota</taxon>
        <taxon>Coleoptera</taxon>
        <taxon>Polyphaga</taxon>
        <taxon>Elateriformia</taxon>
        <taxon>Elateroidea</taxon>
        <taxon>Elateridae</taxon>
        <taxon>Agrypninae</taxon>
        <taxon>Pyrophorini</taxon>
        <taxon>Ignelater</taxon>
    </lineage>
</organism>
<evidence type="ECO:0000256" key="2">
    <source>
        <dbReference type="SAM" id="SignalP"/>
    </source>
</evidence>
<evidence type="ECO:0000313" key="4">
    <source>
        <dbReference type="Proteomes" id="UP000801492"/>
    </source>
</evidence>
<evidence type="ECO:0000256" key="1">
    <source>
        <dbReference type="SAM" id="MobiDB-lite"/>
    </source>
</evidence>
<dbReference type="EMBL" id="VTPC01001086">
    <property type="protein sequence ID" value="KAF2903187.1"/>
    <property type="molecule type" value="Genomic_DNA"/>
</dbReference>
<dbReference type="AlphaFoldDB" id="A0A8K0DHC0"/>
<feature type="region of interest" description="Disordered" evidence="1">
    <location>
        <begin position="236"/>
        <end position="261"/>
    </location>
</feature>
<reference evidence="3" key="1">
    <citation type="submission" date="2019-08" db="EMBL/GenBank/DDBJ databases">
        <title>The genome of the North American firefly Photinus pyralis.</title>
        <authorList>
            <consortium name="Photinus pyralis genome working group"/>
            <person name="Fallon T.R."/>
            <person name="Sander Lower S.E."/>
            <person name="Weng J.-K."/>
        </authorList>
    </citation>
    <scope>NUCLEOTIDE SEQUENCE</scope>
    <source>
        <strain evidence="3">TRF0915ILg1</strain>
        <tissue evidence="3">Whole body</tissue>
    </source>
</reference>
<keyword evidence="2" id="KW-0732">Signal</keyword>
<dbReference type="Proteomes" id="UP000801492">
    <property type="component" value="Unassembled WGS sequence"/>
</dbReference>
<feature type="compositionally biased region" description="Basic and acidic residues" evidence="1">
    <location>
        <begin position="150"/>
        <end position="167"/>
    </location>
</feature>
<feature type="chain" id="PRO_5035418151" description="VWFC domain-containing protein" evidence="2">
    <location>
        <begin position="21"/>
        <end position="261"/>
    </location>
</feature>
<evidence type="ECO:0000313" key="3">
    <source>
        <dbReference type="EMBL" id="KAF2903187.1"/>
    </source>
</evidence>
<feature type="region of interest" description="Disordered" evidence="1">
    <location>
        <begin position="150"/>
        <end position="212"/>
    </location>
</feature>
<keyword evidence="4" id="KW-1185">Reference proteome</keyword>